<dbReference type="PANTHER" id="PTHR45138:SF9">
    <property type="entry name" value="DIGUANYLATE CYCLASE DGCM-RELATED"/>
    <property type="match status" value="1"/>
</dbReference>
<dbReference type="InterPro" id="IPR050469">
    <property type="entry name" value="Diguanylate_Cyclase"/>
</dbReference>
<dbReference type="InterPro" id="IPR043128">
    <property type="entry name" value="Rev_trsase/Diguanyl_cyclase"/>
</dbReference>
<dbReference type="NCBIfam" id="TIGR00254">
    <property type="entry name" value="GGDEF"/>
    <property type="match status" value="1"/>
</dbReference>
<dbReference type="InterPro" id="IPR011990">
    <property type="entry name" value="TPR-like_helical_dom_sf"/>
</dbReference>
<gene>
    <name evidence="5" type="ORF">K0625_21570</name>
</gene>
<dbReference type="PANTHER" id="PTHR45138">
    <property type="entry name" value="REGULATORY COMPONENTS OF SENSORY TRANSDUCTION SYSTEM"/>
    <property type="match status" value="1"/>
</dbReference>
<evidence type="ECO:0000256" key="2">
    <source>
        <dbReference type="ARBA" id="ARBA00034247"/>
    </source>
</evidence>
<evidence type="ECO:0000259" key="4">
    <source>
        <dbReference type="PROSITE" id="PS50887"/>
    </source>
</evidence>
<evidence type="ECO:0000313" key="5">
    <source>
        <dbReference type="EMBL" id="MBW8186215.1"/>
    </source>
</evidence>
<evidence type="ECO:0000313" key="6">
    <source>
        <dbReference type="Proteomes" id="UP001195963"/>
    </source>
</evidence>
<proteinExistence type="predicted"/>
<dbReference type="CDD" id="cd01949">
    <property type="entry name" value="GGDEF"/>
    <property type="match status" value="1"/>
</dbReference>
<dbReference type="Gene3D" id="1.25.40.10">
    <property type="entry name" value="Tetratricopeptide repeat domain"/>
    <property type="match status" value="1"/>
</dbReference>
<keyword evidence="3" id="KW-1133">Transmembrane helix</keyword>
<dbReference type="Proteomes" id="UP001195963">
    <property type="component" value="Unassembled WGS sequence"/>
</dbReference>
<sequence>MNKKNGEGSLVFLVAKTILLCNLIFSHKLLRSFRSKHVGLNKSIFLFLYVINFSGGVVAESFDEASLNDKLVTLELKRTQSPQFVSDSLKDIKKLINKMSLEQRYRYVLLQAHSYGIAGKPNDAFQLLNQQLKNEFPIHLKHYKARTLSLLANSYSHYNYFSDALKTLHQLLPLLSEVNDIESEVIGYRLAIELFGELRMRNEALSYANVLYSKFDEIVSPRHKCFVAFNYAESFLGVYGSSPSLWSKVESLYANAYELCNTANEKMIMAVSALGQSNMLIKRRAFLEARELAKHGLDLSISIPYPHDIAEGYLTLARIDISESLYQSGLVELKKALDISLTLGDSKLLSKVYKPLAKLSEELGESEKALEYLKLYQQHHEKILGEIQSKIIAFETTKLDYLEKERQIRYLNKDRELYTAKAELTESQRNNERMMFLLICGSLVVLTLFAINMTLQKRKYMRLAQFDALTGIFNRGTGQNLAENRYIKDSMSGIDFSVVLFDLDRFKSVNDNYGHAMGDWVLKKVCEVVSKECRSSDIFTRFGGEEFVLFMPNTSESVAREIAAKCKARILAIDTRYSGHEFTISASFGVATSTEKDLSLDPILQRADIAMYQSKEQGRQCT</sequence>
<evidence type="ECO:0000256" key="3">
    <source>
        <dbReference type="SAM" id="Phobius"/>
    </source>
</evidence>
<keyword evidence="3" id="KW-0812">Transmembrane</keyword>
<protein>
    <recommendedName>
        <fullName evidence="1">diguanylate cyclase</fullName>
        <ecNumber evidence="1">2.7.7.65</ecNumber>
    </recommendedName>
</protein>
<comment type="caution">
    <text evidence="5">The sequence shown here is derived from an EMBL/GenBank/DDBJ whole genome shotgun (WGS) entry which is preliminary data.</text>
</comment>
<dbReference type="SUPFAM" id="SSF48452">
    <property type="entry name" value="TPR-like"/>
    <property type="match status" value="1"/>
</dbReference>
<accession>A0ABS7E9B6</accession>
<dbReference type="SMART" id="SM00267">
    <property type="entry name" value="GGDEF"/>
    <property type="match status" value="1"/>
</dbReference>
<dbReference type="SUPFAM" id="SSF55073">
    <property type="entry name" value="Nucleotide cyclase"/>
    <property type="match status" value="1"/>
</dbReference>
<name>A0ABS7E9B6_9GAMM</name>
<feature type="domain" description="GGDEF" evidence="4">
    <location>
        <begin position="494"/>
        <end position="622"/>
    </location>
</feature>
<comment type="catalytic activity">
    <reaction evidence="2">
        <text>2 GTP = 3',3'-c-di-GMP + 2 diphosphate</text>
        <dbReference type="Rhea" id="RHEA:24898"/>
        <dbReference type="ChEBI" id="CHEBI:33019"/>
        <dbReference type="ChEBI" id="CHEBI:37565"/>
        <dbReference type="ChEBI" id="CHEBI:58805"/>
        <dbReference type="EC" id="2.7.7.65"/>
    </reaction>
</comment>
<dbReference type="InterPro" id="IPR000160">
    <property type="entry name" value="GGDEF_dom"/>
</dbReference>
<keyword evidence="6" id="KW-1185">Reference proteome</keyword>
<keyword evidence="3" id="KW-0472">Membrane</keyword>
<dbReference type="RefSeq" id="WP_220111528.1">
    <property type="nucleotide sequence ID" value="NZ_JAHZST010000022.1"/>
</dbReference>
<dbReference type="Pfam" id="PF00990">
    <property type="entry name" value="GGDEF"/>
    <property type="match status" value="1"/>
</dbReference>
<feature type="transmembrane region" description="Helical" evidence="3">
    <location>
        <begin position="434"/>
        <end position="455"/>
    </location>
</feature>
<dbReference type="InterPro" id="IPR029787">
    <property type="entry name" value="Nucleotide_cyclase"/>
</dbReference>
<reference evidence="5 6" key="1">
    <citation type="submission" date="2021-07" db="EMBL/GenBank/DDBJ databases">
        <title>Shewanella sp. nov, isolated from SCS.</title>
        <authorList>
            <person name="Cao W.R."/>
        </authorList>
    </citation>
    <scope>NUCLEOTIDE SEQUENCE [LARGE SCALE GENOMIC DNA]</scope>
    <source>
        <strain evidence="5 6">NR704-98</strain>
    </source>
</reference>
<dbReference type="EC" id="2.7.7.65" evidence="1"/>
<dbReference type="PROSITE" id="PS50887">
    <property type="entry name" value="GGDEF"/>
    <property type="match status" value="1"/>
</dbReference>
<dbReference type="EMBL" id="JAHZST010000022">
    <property type="protein sequence ID" value="MBW8186215.1"/>
    <property type="molecule type" value="Genomic_DNA"/>
</dbReference>
<dbReference type="Gene3D" id="3.30.70.270">
    <property type="match status" value="1"/>
</dbReference>
<organism evidence="5 6">
    <name type="scientific">Shewanella nanhaiensis</name>
    <dbReference type="NCBI Taxonomy" id="2864872"/>
    <lineage>
        <taxon>Bacteria</taxon>
        <taxon>Pseudomonadati</taxon>
        <taxon>Pseudomonadota</taxon>
        <taxon>Gammaproteobacteria</taxon>
        <taxon>Alteromonadales</taxon>
        <taxon>Shewanellaceae</taxon>
        <taxon>Shewanella</taxon>
    </lineage>
</organism>
<evidence type="ECO:0000256" key="1">
    <source>
        <dbReference type="ARBA" id="ARBA00012528"/>
    </source>
</evidence>